<dbReference type="Gene3D" id="1.10.472.80">
    <property type="entry name" value="Ypt/Rab-GAP domain of gyp1p, domain 3"/>
    <property type="match status" value="1"/>
</dbReference>
<dbReference type="SMART" id="SM00164">
    <property type="entry name" value="TBC"/>
    <property type="match status" value="1"/>
</dbReference>
<dbReference type="Proteomes" id="UP000224854">
    <property type="component" value="Unassembled WGS sequence"/>
</dbReference>
<reference evidence="4 5" key="1">
    <citation type="submission" date="2017-06" db="EMBL/GenBank/DDBJ databases">
        <title>Ant-infecting Ophiocordyceps genomes reveal a high diversity of potential behavioral manipulation genes and a possible major role for enterotoxins.</title>
        <authorList>
            <person name="De Bekker C."/>
            <person name="Evans H.C."/>
            <person name="Brachmann A."/>
            <person name="Hughes D.P."/>
        </authorList>
    </citation>
    <scope>NUCLEOTIDE SEQUENCE [LARGE SCALE GENOMIC DNA]</scope>
    <source>
        <strain evidence="4 5">1348a</strain>
    </source>
</reference>
<dbReference type="PANTHER" id="PTHR20913">
    <property type="entry name" value="TBC1 DOMAIN FAMILY MEMBER 20/GTPASE"/>
    <property type="match status" value="1"/>
</dbReference>
<evidence type="ECO:0000256" key="1">
    <source>
        <dbReference type="ARBA" id="ARBA00022468"/>
    </source>
</evidence>
<dbReference type="PROSITE" id="PS50086">
    <property type="entry name" value="TBC_RABGAP"/>
    <property type="match status" value="1"/>
</dbReference>
<dbReference type="InterPro" id="IPR045913">
    <property type="entry name" value="TBC20/Gyp8-like"/>
</dbReference>
<dbReference type="InterPro" id="IPR035969">
    <property type="entry name" value="Rab-GAP_TBC_sf"/>
</dbReference>
<feature type="transmembrane region" description="Helical" evidence="2">
    <location>
        <begin position="383"/>
        <end position="400"/>
    </location>
</feature>
<dbReference type="GO" id="GO:0005789">
    <property type="term" value="C:endoplasmic reticulum membrane"/>
    <property type="evidence" value="ECO:0007669"/>
    <property type="project" value="TreeGrafter"/>
</dbReference>
<evidence type="ECO:0000313" key="5">
    <source>
        <dbReference type="Proteomes" id="UP000224854"/>
    </source>
</evidence>
<keyword evidence="5" id="KW-1185">Reference proteome</keyword>
<accession>A0A2C5Z1Y5</accession>
<dbReference type="AlphaFoldDB" id="A0A2C5Z1Y5"/>
<feature type="domain" description="Rab-GAP TBC" evidence="3">
    <location>
        <begin position="97"/>
        <end position="264"/>
    </location>
</feature>
<keyword evidence="1" id="KW-0343">GTPase activation</keyword>
<sequence length="416" mass="46972">MDSSNRGSDAFNLDAALWARHKRIEIVSACQSRDVAALSSLAQSRHGLLSDSLRQAACALHQSHPSFTPCRASTDLGLPRYQLGPILLGLPLPPPLGADAPPPADDWKNLPCHRDEDQVQLDVNRSFVYYPAHQSEAELERCKLDLSSLIIEVLRRNPYLCYFQGYHDICQVFLLVLGPVRRAEAVSRLSVLRIRDFMLPSLAPTTAQLRLLPDILTKADPELRRHIASVEPFYALAGTLTMYAHNIERYRDIVRLFDVLLAREPVFTIYLFACIVMDRRDEVLDIDEPDMLQVTLAKVPADMDIDGLVVKAVALYDRFPPQSLPSWHQISSASVLKTARDVCDCATQTLQQGRAYFQRQVSELWWLNTRQSILLVLGRYRRPVRAIGMAFAVAAVAFYLRQNPATMRYLTGLFSK</sequence>
<dbReference type="OrthoDB" id="206700at2759"/>
<dbReference type="GO" id="GO:0006888">
    <property type="term" value="P:endoplasmic reticulum to Golgi vesicle-mediated transport"/>
    <property type="evidence" value="ECO:0007669"/>
    <property type="project" value="TreeGrafter"/>
</dbReference>
<keyword evidence="2" id="KW-0472">Membrane</keyword>
<dbReference type="Pfam" id="PF00566">
    <property type="entry name" value="RabGAP-TBC"/>
    <property type="match status" value="1"/>
</dbReference>
<dbReference type="GO" id="GO:0005096">
    <property type="term" value="F:GTPase activator activity"/>
    <property type="evidence" value="ECO:0007669"/>
    <property type="project" value="UniProtKB-KW"/>
</dbReference>
<dbReference type="SUPFAM" id="SSF47923">
    <property type="entry name" value="Ypt/Rab-GAP domain of gyp1p"/>
    <property type="match status" value="2"/>
</dbReference>
<evidence type="ECO:0000313" key="4">
    <source>
        <dbReference type="EMBL" id="PHH73853.1"/>
    </source>
</evidence>
<dbReference type="Gene3D" id="1.10.8.1310">
    <property type="match status" value="1"/>
</dbReference>
<dbReference type="InterPro" id="IPR000195">
    <property type="entry name" value="Rab-GAP-TBC_dom"/>
</dbReference>
<keyword evidence="2" id="KW-1133">Transmembrane helix</keyword>
<organism evidence="4 5">
    <name type="scientific">Ophiocordyceps australis</name>
    <dbReference type="NCBI Taxonomy" id="1399860"/>
    <lineage>
        <taxon>Eukaryota</taxon>
        <taxon>Fungi</taxon>
        <taxon>Dikarya</taxon>
        <taxon>Ascomycota</taxon>
        <taxon>Pezizomycotina</taxon>
        <taxon>Sordariomycetes</taxon>
        <taxon>Hypocreomycetidae</taxon>
        <taxon>Hypocreales</taxon>
        <taxon>Ophiocordycipitaceae</taxon>
        <taxon>Ophiocordyceps</taxon>
    </lineage>
</organism>
<name>A0A2C5Z1Y5_9HYPO</name>
<keyword evidence="2" id="KW-0812">Transmembrane</keyword>
<evidence type="ECO:0000259" key="3">
    <source>
        <dbReference type="PROSITE" id="PS50086"/>
    </source>
</evidence>
<comment type="caution">
    <text evidence="4">The sequence shown here is derived from an EMBL/GenBank/DDBJ whole genome shotgun (WGS) entry which is preliminary data.</text>
</comment>
<protein>
    <recommendedName>
        <fullName evidence="3">Rab-GAP TBC domain-containing protein</fullName>
    </recommendedName>
</protein>
<gene>
    <name evidence="4" type="ORF">CDD82_5242</name>
</gene>
<proteinExistence type="predicted"/>
<evidence type="ECO:0000256" key="2">
    <source>
        <dbReference type="SAM" id="Phobius"/>
    </source>
</evidence>
<dbReference type="PANTHER" id="PTHR20913:SF7">
    <property type="entry name" value="RE60063P"/>
    <property type="match status" value="1"/>
</dbReference>
<dbReference type="EMBL" id="NJEU01000473">
    <property type="protein sequence ID" value="PHH73853.1"/>
    <property type="molecule type" value="Genomic_DNA"/>
</dbReference>